<dbReference type="PANTHER" id="PTHR35604:SF2">
    <property type="entry name" value="TRANSPOSASE INSH FOR INSERTION SEQUENCE ELEMENT IS5A-RELATED"/>
    <property type="match status" value="1"/>
</dbReference>
<dbReference type="Pfam" id="PF05598">
    <property type="entry name" value="DUF772"/>
    <property type="match status" value="1"/>
</dbReference>
<name>A0ABS1CAA4_9FIRM</name>
<feature type="region of interest" description="Disordered" evidence="1">
    <location>
        <begin position="179"/>
        <end position="203"/>
    </location>
</feature>
<gene>
    <name evidence="3" type="ORF">IBJ83_06850</name>
</gene>
<accession>A0ABS1CAA4</accession>
<dbReference type="InterPro" id="IPR008490">
    <property type="entry name" value="Transposase_InsH_N"/>
</dbReference>
<evidence type="ECO:0000313" key="4">
    <source>
        <dbReference type="Proteomes" id="UP000823123"/>
    </source>
</evidence>
<proteinExistence type="predicted"/>
<reference evidence="3 4" key="1">
    <citation type="submission" date="2020-09" db="EMBL/GenBank/DDBJ databases">
        <title>Parvimonas S3374 sp. nov.</title>
        <authorList>
            <person name="Buhl M."/>
        </authorList>
    </citation>
    <scope>NUCLEOTIDE SEQUENCE [LARGE SCALE GENOMIC DNA]</scope>
    <source>
        <strain evidence="3 4">S3374</strain>
    </source>
</reference>
<dbReference type="PANTHER" id="PTHR35604">
    <property type="entry name" value="TRANSPOSASE INSH FOR INSERTION SEQUENCE ELEMENT IS5A-RELATED"/>
    <property type="match status" value="1"/>
</dbReference>
<evidence type="ECO:0000313" key="3">
    <source>
        <dbReference type="EMBL" id="MBK1469027.1"/>
    </source>
</evidence>
<keyword evidence="4" id="KW-1185">Reference proteome</keyword>
<protein>
    <submittedName>
        <fullName evidence="3">Transposase</fullName>
    </submittedName>
</protein>
<evidence type="ECO:0000256" key="1">
    <source>
        <dbReference type="SAM" id="MobiDB-lite"/>
    </source>
</evidence>
<evidence type="ECO:0000259" key="2">
    <source>
        <dbReference type="Pfam" id="PF05598"/>
    </source>
</evidence>
<feature type="domain" description="Transposase InsH N-terminal" evidence="2">
    <location>
        <begin position="17"/>
        <end position="114"/>
    </location>
</feature>
<organism evidence="3 4">
    <name type="scientific">Parvimonas parva</name>
    <dbReference type="NCBI Taxonomy" id="2769485"/>
    <lineage>
        <taxon>Bacteria</taxon>
        <taxon>Bacillati</taxon>
        <taxon>Bacillota</taxon>
        <taxon>Tissierellia</taxon>
        <taxon>Tissierellales</taxon>
        <taxon>Peptoniphilaceae</taxon>
        <taxon>Parvimonas</taxon>
    </lineage>
</organism>
<sequence>MLHKNDENRVNQVQMVSIDSLVPKSHLLRKIDETIDFSFIYDLIEDKYCLDNGRPSIDPIVLFKIIFLKYIFGIKSMRQTIREIEVNVAYRWFLGYDFYDKIPHFTTYGQNYKRRFKDTDIFEKIFVNILRQAEKQGFVDEKIQFVDSTHVKAHANRHKNIEVKIEKKAKKYHSQLNEEIKKDRELKGKKELSPTDGKEIIKK</sequence>
<dbReference type="EMBL" id="JACVDA010000021">
    <property type="protein sequence ID" value="MBK1469027.1"/>
    <property type="molecule type" value="Genomic_DNA"/>
</dbReference>
<dbReference type="Proteomes" id="UP000823123">
    <property type="component" value="Unassembled WGS sequence"/>
</dbReference>
<comment type="caution">
    <text evidence="3">The sequence shown here is derived from an EMBL/GenBank/DDBJ whole genome shotgun (WGS) entry which is preliminary data.</text>
</comment>